<accession>A0A0D9XHZ4</accession>
<dbReference type="AlphaFoldDB" id="A0A0D9XHZ4"/>
<reference evidence="3" key="2">
    <citation type="submission" date="2013-12" db="EMBL/GenBank/DDBJ databases">
        <authorList>
            <person name="Yu Y."/>
            <person name="Lee S."/>
            <person name="de Baynast K."/>
            <person name="Wissotski M."/>
            <person name="Liu L."/>
            <person name="Talag J."/>
            <person name="Goicoechea J."/>
            <person name="Angelova A."/>
            <person name="Jetty R."/>
            <person name="Kudrna D."/>
            <person name="Golser W."/>
            <person name="Rivera L."/>
            <person name="Zhang J."/>
            <person name="Wing R."/>
        </authorList>
    </citation>
    <scope>NUCLEOTIDE SEQUENCE</scope>
</reference>
<protein>
    <submittedName>
        <fullName evidence="2">Uncharacterized protein</fullName>
    </submittedName>
</protein>
<feature type="region of interest" description="Disordered" evidence="1">
    <location>
        <begin position="28"/>
        <end position="75"/>
    </location>
</feature>
<keyword evidence="3" id="KW-1185">Reference proteome</keyword>
<proteinExistence type="predicted"/>
<dbReference type="HOGENOM" id="CLU_2674651_0_0_1"/>
<name>A0A0D9XHZ4_9ORYZ</name>
<dbReference type="Proteomes" id="UP000032180">
    <property type="component" value="Chromosome 10"/>
</dbReference>
<dbReference type="Gramene" id="LPERR10G02330.1">
    <property type="protein sequence ID" value="LPERR10G02330.1"/>
    <property type="gene ID" value="LPERR10G02330"/>
</dbReference>
<evidence type="ECO:0000256" key="1">
    <source>
        <dbReference type="SAM" id="MobiDB-lite"/>
    </source>
</evidence>
<reference evidence="2 3" key="1">
    <citation type="submission" date="2012-08" db="EMBL/GenBank/DDBJ databases">
        <title>Oryza genome evolution.</title>
        <authorList>
            <person name="Wing R.A."/>
        </authorList>
    </citation>
    <scope>NUCLEOTIDE SEQUENCE</scope>
</reference>
<evidence type="ECO:0000313" key="2">
    <source>
        <dbReference type="EnsemblPlants" id="LPERR10G02330.1"/>
    </source>
</evidence>
<sequence>MATTFPCPANNSADPGCLSPPFPTAPATALTPATGHGVARASNTASTPAPLPSTVPALQAPSLPLGRSAVSGLGD</sequence>
<evidence type="ECO:0000313" key="3">
    <source>
        <dbReference type="Proteomes" id="UP000032180"/>
    </source>
</evidence>
<dbReference type="EnsemblPlants" id="LPERR10G02330.1">
    <property type="protein sequence ID" value="LPERR10G02330.1"/>
    <property type="gene ID" value="LPERR10G02330"/>
</dbReference>
<reference evidence="2" key="3">
    <citation type="submission" date="2015-04" db="UniProtKB">
        <authorList>
            <consortium name="EnsemblPlants"/>
        </authorList>
    </citation>
    <scope>IDENTIFICATION</scope>
</reference>
<organism evidence="2 3">
    <name type="scientific">Leersia perrieri</name>
    <dbReference type="NCBI Taxonomy" id="77586"/>
    <lineage>
        <taxon>Eukaryota</taxon>
        <taxon>Viridiplantae</taxon>
        <taxon>Streptophyta</taxon>
        <taxon>Embryophyta</taxon>
        <taxon>Tracheophyta</taxon>
        <taxon>Spermatophyta</taxon>
        <taxon>Magnoliopsida</taxon>
        <taxon>Liliopsida</taxon>
        <taxon>Poales</taxon>
        <taxon>Poaceae</taxon>
        <taxon>BOP clade</taxon>
        <taxon>Oryzoideae</taxon>
        <taxon>Oryzeae</taxon>
        <taxon>Oryzinae</taxon>
        <taxon>Leersia</taxon>
    </lineage>
</organism>